<dbReference type="AlphaFoldDB" id="A0A455SKS5"/>
<accession>A0A455SKS5</accession>
<feature type="region of interest" description="Disordered" evidence="1">
    <location>
        <begin position="37"/>
        <end position="69"/>
    </location>
</feature>
<organism evidence="2">
    <name type="scientific">Thermosporothrix sp. COM3</name>
    <dbReference type="NCBI Taxonomy" id="2490863"/>
    <lineage>
        <taxon>Bacteria</taxon>
        <taxon>Bacillati</taxon>
        <taxon>Chloroflexota</taxon>
        <taxon>Ktedonobacteria</taxon>
        <taxon>Ktedonobacterales</taxon>
        <taxon>Thermosporotrichaceae</taxon>
        <taxon>Thermosporothrix</taxon>
    </lineage>
</organism>
<proteinExistence type="predicted"/>
<evidence type="ECO:0000313" key="2">
    <source>
        <dbReference type="EMBL" id="BBH87978.1"/>
    </source>
</evidence>
<evidence type="ECO:0000256" key="1">
    <source>
        <dbReference type="SAM" id="MobiDB-lite"/>
    </source>
</evidence>
<sequence>MSREECQVWVYLRHFGDQGPEGAGSEQAMQGRKLEFTTEKAPSLQSPSAQGFNQGTPKMGEYNNACKPA</sequence>
<dbReference type="EMBL" id="AP019376">
    <property type="protein sequence ID" value="BBH87978.1"/>
    <property type="molecule type" value="Genomic_DNA"/>
</dbReference>
<reference evidence="2" key="1">
    <citation type="submission" date="2018-12" db="EMBL/GenBank/DDBJ databases">
        <title>Novel natural products biosynthetic potential of the class Ktedonobacteria.</title>
        <authorList>
            <person name="Zheng Y."/>
            <person name="Saitou A."/>
            <person name="Wang C.M."/>
            <person name="Toyoda A."/>
            <person name="Minakuchi Y."/>
            <person name="Sekiguchi Y."/>
            <person name="Ueda K."/>
            <person name="Takano H."/>
            <person name="Sakai Y."/>
            <person name="Yokota A."/>
            <person name="Yabe S."/>
        </authorList>
    </citation>
    <scope>NUCLEOTIDE SEQUENCE</scope>
    <source>
        <strain evidence="2">COM3</strain>
    </source>
</reference>
<protein>
    <submittedName>
        <fullName evidence="2">Uncharacterized protein</fullName>
    </submittedName>
</protein>
<name>A0A455SKS5_9CHLR</name>
<feature type="compositionally biased region" description="Polar residues" evidence="1">
    <location>
        <begin position="43"/>
        <end position="56"/>
    </location>
</feature>
<gene>
    <name evidence="2" type="ORF">KTC_27290</name>
</gene>